<dbReference type="GO" id="GO:0003677">
    <property type="term" value="F:DNA binding"/>
    <property type="evidence" value="ECO:0007669"/>
    <property type="project" value="UniProtKB-UniRule"/>
</dbReference>
<evidence type="ECO:0000256" key="3">
    <source>
        <dbReference type="ARBA" id="ARBA00022578"/>
    </source>
</evidence>
<dbReference type="EMBL" id="BLRU01000085">
    <property type="protein sequence ID" value="GFP19487.1"/>
    <property type="molecule type" value="Genomic_DNA"/>
</dbReference>
<keyword evidence="12" id="KW-1185">Reference proteome</keyword>
<evidence type="ECO:0000256" key="1">
    <source>
        <dbReference type="ARBA" id="ARBA00002190"/>
    </source>
</evidence>
<keyword evidence="4 6" id="KW-0238">DNA-binding</keyword>
<dbReference type="AlphaFoldDB" id="A0A6V8Q6W3"/>
<evidence type="ECO:0000256" key="6">
    <source>
        <dbReference type="RuleBase" id="RU365089"/>
    </source>
</evidence>
<evidence type="ECO:0000256" key="2">
    <source>
        <dbReference type="ARBA" id="ARBA00010961"/>
    </source>
</evidence>
<dbReference type="PANTHER" id="PTHR33217">
    <property type="entry name" value="TRANSPOSASE FOR INSERTION SEQUENCE ELEMENT IS1081"/>
    <property type="match status" value="1"/>
</dbReference>
<proteinExistence type="inferred from homology"/>
<reference evidence="10 11" key="1">
    <citation type="journal article" date="2020" name="Front. Microbiol.">
        <title>Single-cell genomics of novel Actinobacteria with the Wood-Ljungdahl pathway discovered in a serpentinizing system.</title>
        <authorList>
            <person name="Merino N."/>
            <person name="Kawai M."/>
            <person name="Boyd E.S."/>
            <person name="Colman D.R."/>
            <person name="McGlynn S.E."/>
            <person name="Nealson K.H."/>
            <person name="Kurokawa K."/>
            <person name="Hongoh Y."/>
        </authorList>
    </citation>
    <scope>NUCLEOTIDE SEQUENCE [LARGE SCALE GENOMIC DNA]</scope>
    <source>
        <strain evidence="7 11">S03</strain>
        <strain evidence="8 12">S34</strain>
        <strain evidence="9 10">S47</strain>
    </source>
</reference>
<evidence type="ECO:0000256" key="5">
    <source>
        <dbReference type="ARBA" id="ARBA00023172"/>
    </source>
</evidence>
<dbReference type="Proteomes" id="UP000574717">
    <property type="component" value="Unassembled WGS sequence"/>
</dbReference>
<dbReference type="Pfam" id="PF00872">
    <property type="entry name" value="Transposase_mut"/>
    <property type="match status" value="1"/>
</dbReference>
<keyword evidence="5 6" id="KW-0233">DNA recombination</keyword>
<comment type="caution">
    <text evidence="9">The sequence shown here is derived from an EMBL/GenBank/DDBJ whole genome shotgun (WGS) entry which is preliminary data.</text>
</comment>
<evidence type="ECO:0000313" key="10">
    <source>
        <dbReference type="Proteomes" id="UP000569018"/>
    </source>
</evidence>
<keyword evidence="3 6" id="KW-0815">Transposition</keyword>
<evidence type="ECO:0000313" key="8">
    <source>
        <dbReference type="EMBL" id="GFP30057.1"/>
    </source>
</evidence>
<dbReference type="Proteomes" id="UP000588083">
    <property type="component" value="Unassembled WGS sequence"/>
</dbReference>
<dbReference type="GO" id="GO:0006313">
    <property type="term" value="P:DNA transposition"/>
    <property type="evidence" value="ECO:0007669"/>
    <property type="project" value="UniProtKB-UniRule"/>
</dbReference>
<protein>
    <recommendedName>
        <fullName evidence="6">Mutator family transposase</fullName>
    </recommendedName>
</protein>
<dbReference type="Proteomes" id="UP000569018">
    <property type="component" value="Unassembled WGS sequence"/>
</dbReference>
<dbReference type="GO" id="GO:0004803">
    <property type="term" value="F:transposase activity"/>
    <property type="evidence" value="ECO:0007669"/>
    <property type="project" value="UniProtKB-UniRule"/>
</dbReference>
<comment type="similarity">
    <text evidence="2 6">Belongs to the transposase mutator family.</text>
</comment>
<evidence type="ECO:0000256" key="4">
    <source>
        <dbReference type="ARBA" id="ARBA00023125"/>
    </source>
</evidence>
<gene>
    <name evidence="7" type="ORF">HKBW3S03_00992</name>
    <name evidence="8" type="ORF">HKBW3S34_00977</name>
    <name evidence="9" type="ORF">HKBW3S47_02161</name>
</gene>
<dbReference type="InterPro" id="IPR001207">
    <property type="entry name" value="Transposase_mutator"/>
</dbReference>
<comment type="function">
    <text evidence="1 6">Required for the transposition of the insertion element.</text>
</comment>
<sequence length="140" mass="16011">MAWASLRDGRKVLLSLALGKRESHSDWLEFLRDMIRRGLRIPLTVTSDGAPGLIRAIEETFSKSLRIRCWVHKMENLSSKVPPALWPEIKAEIPVRDAATYQTGKELALRFIQRHKKEHPSLVASFSEDLEALFSHLKLP</sequence>
<evidence type="ECO:0000313" key="7">
    <source>
        <dbReference type="EMBL" id="GFP19487.1"/>
    </source>
</evidence>
<evidence type="ECO:0000313" key="11">
    <source>
        <dbReference type="Proteomes" id="UP000574717"/>
    </source>
</evidence>
<evidence type="ECO:0000313" key="12">
    <source>
        <dbReference type="Proteomes" id="UP000588083"/>
    </source>
</evidence>
<dbReference type="PANTHER" id="PTHR33217:SF9">
    <property type="entry name" value="MUTATOR FAMILY TRANSPOSASE"/>
    <property type="match status" value="1"/>
</dbReference>
<organism evidence="9 10">
    <name type="scientific">Candidatus Hakubella thermalkaliphila</name>
    <dbReference type="NCBI Taxonomy" id="2754717"/>
    <lineage>
        <taxon>Bacteria</taxon>
        <taxon>Bacillati</taxon>
        <taxon>Actinomycetota</taxon>
        <taxon>Actinomycetota incertae sedis</taxon>
        <taxon>Candidatus Hakubellales</taxon>
        <taxon>Candidatus Hakubellaceae</taxon>
        <taxon>Candidatus Hakubella</taxon>
    </lineage>
</organism>
<dbReference type="EMBL" id="BLRZ01000039">
    <property type="protein sequence ID" value="GFP30057.1"/>
    <property type="molecule type" value="Genomic_DNA"/>
</dbReference>
<keyword evidence="6" id="KW-0814">Transposable element</keyword>
<dbReference type="EMBL" id="BLSD01000262">
    <property type="protein sequence ID" value="GFP40465.1"/>
    <property type="molecule type" value="Genomic_DNA"/>
</dbReference>
<accession>A0A6V8Q6W3</accession>
<evidence type="ECO:0000313" key="9">
    <source>
        <dbReference type="EMBL" id="GFP40465.1"/>
    </source>
</evidence>
<name>A0A6V8Q6W3_9ACTN</name>